<reference evidence="1 2" key="1">
    <citation type="journal article" date="2018" name="Evol. Lett.">
        <title>Horizontal gene cluster transfer increased hallucinogenic mushroom diversity.</title>
        <authorList>
            <person name="Reynolds H.T."/>
            <person name="Vijayakumar V."/>
            <person name="Gluck-Thaler E."/>
            <person name="Korotkin H.B."/>
            <person name="Matheny P.B."/>
            <person name="Slot J.C."/>
        </authorList>
    </citation>
    <scope>NUCLEOTIDE SEQUENCE [LARGE SCALE GENOMIC DNA]</scope>
    <source>
        <strain evidence="1 2">2629</strain>
    </source>
</reference>
<evidence type="ECO:0000313" key="2">
    <source>
        <dbReference type="Proteomes" id="UP000284842"/>
    </source>
</evidence>
<dbReference type="InParanoid" id="A0A409YIF2"/>
<sequence>MTLVAENTHKRTIPNDIIHEVIDILAAIPPPNPDLQDPPGRLQINKFHPLSFFCLQHARKHIFGIVNLGTFDPKSFCLIINKPPKHLPALGQQLSFFAEHSGTLPYIRHLSLFMYQREIGDLSVQAKLYDVIVHLQNLTSLNINLNQSPWTSIPSLASRSLRSALRTLVRSSQNLSELTLSRVSDFCLDDLVNATSLQCLDIQETNLMLEDNTTKVGLNSLKRLIIHQYPNPQEFEHLVGLLVNRDRDGNLVVTLPQLKGLSFAVVRSSDLSQIVKIVNTHGAFLEELTFMMYLDGKSPIPTFI</sequence>
<proteinExistence type="predicted"/>
<dbReference type="Gene3D" id="3.80.10.10">
    <property type="entry name" value="Ribonuclease Inhibitor"/>
    <property type="match status" value="1"/>
</dbReference>
<dbReference type="EMBL" id="NHTK01001146">
    <property type="protein sequence ID" value="PPR02776.1"/>
    <property type="molecule type" value="Genomic_DNA"/>
</dbReference>
<evidence type="ECO:0008006" key="3">
    <source>
        <dbReference type="Google" id="ProtNLM"/>
    </source>
</evidence>
<protein>
    <recommendedName>
        <fullName evidence="3">F-box domain-containing protein</fullName>
    </recommendedName>
</protein>
<keyword evidence="2" id="KW-1185">Reference proteome</keyword>
<dbReference type="AlphaFoldDB" id="A0A409YIF2"/>
<name>A0A409YIF2_9AGAR</name>
<dbReference type="OrthoDB" id="2745898at2759"/>
<comment type="caution">
    <text evidence="1">The sequence shown here is derived from an EMBL/GenBank/DDBJ whole genome shotgun (WGS) entry which is preliminary data.</text>
</comment>
<organism evidence="1 2">
    <name type="scientific">Panaeolus cyanescens</name>
    <dbReference type="NCBI Taxonomy" id="181874"/>
    <lineage>
        <taxon>Eukaryota</taxon>
        <taxon>Fungi</taxon>
        <taxon>Dikarya</taxon>
        <taxon>Basidiomycota</taxon>
        <taxon>Agaricomycotina</taxon>
        <taxon>Agaricomycetes</taxon>
        <taxon>Agaricomycetidae</taxon>
        <taxon>Agaricales</taxon>
        <taxon>Agaricineae</taxon>
        <taxon>Galeropsidaceae</taxon>
        <taxon>Panaeolus</taxon>
    </lineage>
</organism>
<accession>A0A409YIF2</accession>
<dbReference type="Proteomes" id="UP000284842">
    <property type="component" value="Unassembled WGS sequence"/>
</dbReference>
<dbReference type="SUPFAM" id="SSF52047">
    <property type="entry name" value="RNI-like"/>
    <property type="match status" value="1"/>
</dbReference>
<gene>
    <name evidence="1" type="ORF">CVT24_002250</name>
</gene>
<evidence type="ECO:0000313" key="1">
    <source>
        <dbReference type="EMBL" id="PPR02776.1"/>
    </source>
</evidence>
<dbReference type="InterPro" id="IPR032675">
    <property type="entry name" value="LRR_dom_sf"/>
</dbReference>